<dbReference type="GO" id="GO:0007234">
    <property type="term" value="P:osmosensory signaling via phosphorelay pathway"/>
    <property type="evidence" value="ECO:0007669"/>
    <property type="project" value="TreeGrafter"/>
</dbReference>
<evidence type="ECO:0000256" key="2">
    <source>
        <dbReference type="ARBA" id="ARBA00012438"/>
    </source>
</evidence>
<dbReference type="SUPFAM" id="SSF47384">
    <property type="entry name" value="Homodimeric domain of signal transducing histidine kinase"/>
    <property type="match status" value="1"/>
</dbReference>
<dbReference type="PANTHER" id="PTHR42878">
    <property type="entry name" value="TWO-COMPONENT HISTIDINE KINASE"/>
    <property type="match status" value="1"/>
</dbReference>
<dbReference type="RefSeq" id="WP_146593256.1">
    <property type="nucleotide sequence ID" value="NZ_SJPT01000001.1"/>
</dbReference>
<dbReference type="EC" id="2.7.13.3" evidence="2"/>
<dbReference type="GO" id="GO:0000155">
    <property type="term" value="F:phosphorelay sensor kinase activity"/>
    <property type="evidence" value="ECO:0007669"/>
    <property type="project" value="InterPro"/>
</dbReference>
<evidence type="ECO:0000256" key="6">
    <source>
        <dbReference type="ARBA" id="ARBA00022840"/>
    </source>
</evidence>
<keyword evidence="6" id="KW-0067">ATP-binding</keyword>
<accession>A0A5C6CRJ7</accession>
<dbReference type="SMART" id="SM00387">
    <property type="entry name" value="HATPase_c"/>
    <property type="match status" value="1"/>
</dbReference>
<dbReference type="EMBL" id="SJPT01000001">
    <property type="protein sequence ID" value="TWU26998.1"/>
    <property type="molecule type" value="Genomic_DNA"/>
</dbReference>
<reference evidence="9 10" key="1">
    <citation type="submission" date="2019-02" db="EMBL/GenBank/DDBJ databases">
        <title>Deep-cultivation of Planctomycetes and their phenomic and genomic characterization uncovers novel biology.</title>
        <authorList>
            <person name="Wiegand S."/>
            <person name="Jogler M."/>
            <person name="Boedeker C."/>
            <person name="Pinto D."/>
            <person name="Vollmers J."/>
            <person name="Rivas-Marin E."/>
            <person name="Kohn T."/>
            <person name="Peeters S.H."/>
            <person name="Heuer A."/>
            <person name="Rast P."/>
            <person name="Oberbeckmann S."/>
            <person name="Bunk B."/>
            <person name="Jeske O."/>
            <person name="Meyerdierks A."/>
            <person name="Storesund J.E."/>
            <person name="Kallscheuer N."/>
            <person name="Luecker S."/>
            <person name="Lage O.M."/>
            <person name="Pohl T."/>
            <person name="Merkel B.J."/>
            <person name="Hornburger P."/>
            <person name="Mueller R.-W."/>
            <person name="Bruemmer F."/>
            <person name="Labrenz M."/>
            <person name="Spormann A.M."/>
            <person name="Op Den Camp H."/>
            <person name="Overmann J."/>
            <person name="Amann R."/>
            <person name="Jetten M.S.M."/>
            <person name="Mascher T."/>
            <person name="Medema M.H."/>
            <person name="Devos D.P."/>
            <person name="Kaster A.-K."/>
            <person name="Ovreas L."/>
            <person name="Rohde M."/>
            <person name="Galperin M.Y."/>
            <person name="Jogler C."/>
        </authorList>
    </citation>
    <scope>NUCLEOTIDE SEQUENCE [LARGE SCALE GENOMIC DNA]</scope>
    <source>
        <strain evidence="9 10">Pla52o</strain>
    </source>
</reference>
<dbReference type="AlphaFoldDB" id="A0A5C6CRJ7"/>
<dbReference type="PANTHER" id="PTHR42878:SF7">
    <property type="entry name" value="SENSOR HISTIDINE KINASE GLRK"/>
    <property type="match status" value="1"/>
</dbReference>
<dbReference type="PROSITE" id="PS50109">
    <property type="entry name" value="HIS_KIN"/>
    <property type="match status" value="1"/>
</dbReference>
<evidence type="ECO:0000256" key="5">
    <source>
        <dbReference type="ARBA" id="ARBA00022777"/>
    </source>
</evidence>
<evidence type="ECO:0000256" key="7">
    <source>
        <dbReference type="ARBA" id="ARBA00023012"/>
    </source>
</evidence>
<evidence type="ECO:0000256" key="1">
    <source>
        <dbReference type="ARBA" id="ARBA00000085"/>
    </source>
</evidence>
<evidence type="ECO:0000313" key="10">
    <source>
        <dbReference type="Proteomes" id="UP000316304"/>
    </source>
</evidence>
<dbReference type="InterPro" id="IPR036097">
    <property type="entry name" value="HisK_dim/P_sf"/>
</dbReference>
<keyword evidence="3 9" id="KW-0808">Transferase</keyword>
<dbReference type="PRINTS" id="PR00344">
    <property type="entry name" value="BCTRLSENSOR"/>
</dbReference>
<gene>
    <name evidence="9" type="primary">pleC</name>
    <name evidence="9" type="ORF">Pla52o_08540</name>
</gene>
<evidence type="ECO:0000256" key="3">
    <source>
        <dbReference type="ARBA" id="ARBA00022679"/>
    </source>
</evidence>
<dbReference type="Gene3D" id="1.10.287.130">
    <property type="match status" value="1"/>
</dbReference>
<dbReference type="Pfam" id="PF02518">
    <property type="entry name" value="HATPase_c"/>
    <property type="match status" value="1"/>
</dbReference>
<dbReference type="InterPro" id="IPR005467">
    <property type="entry name" value="His_kinase_dom"/>
</dbReference>
<feature type="domain" description="Histidine kinase" evidence="8">
    <location>
        <begin position="55"/>
        <end position="270"/>
    </location>
</feature>
<keyword evidence="7" id="KW-0902">Two-component regulatory system</keyword>
<sequence length="496" mass="55427">MSSSEIAPHRQQNPRDFSSLVGHAVQSRSLNRDSHPNLDAGFESTVNAIVQMMSETASDLRTPLAAVRQAMRGIADGEGGAINARQSQSLRDAMDQCDCMDQIVGEMMQLQRLRAGLPRVRRSWVAVTEIRDAVNESLRPWSLQGHVDVLWDGADNPQLLVFADPDMLRRLLVNLVASAIRTSREQEAILVRLQVAPCGGAVTWSVVDRGQGISQQEMKQIEFHPKASADGNGLGLTISRQLATLHFSTLRLRSRLGFGTEVSFQTPVSGPKSVAESWVRWRQRGAVIRQPLHDRSSSESVSSRIQRQVRLDPPMLSVELGHDNARPRIENLATVRTVSLGAAMSRSTADEFDTMLQNEAWLFDLVYRVDTRRWIWLLDSDSDEAMRRCEAIADVARLRFGSVRLDWGQPHFIDLAHRGAAVKLSDLLVRETLQASSPSTVADANQVRLGTAPIESSPVATERLDEELRRLSQRIRRQSEAFHRQAENLRPQQPPQ</sequence>
<dbReference type="GO" id="GO:0005524">
    <property type="term" value="F:ATP binding"/>
    <property type="evidence" value="ECO:0007669"/>
    <property type="project" value="UniProtKB-KW"/>
</dbReference>
<organism evidence="9 10">
    <name type="scientific">Novipirellula galeiformis</name>
    <dbReference type="NCBI Taxonomy" id="2528004"/>
    <lineage>
        <taxon>Bacteria</taxon>
        <taxon>Pseudomonadati</taxon>
        <taxon>Planctomycetota</taxon>
        <taxon>Planctomycetia</taxon>
        <taxon>Pirellulales</taxon>
        <taxon>Pirellulaceae</taxon>
        <taxon>Novipirellula</taxon>
    </lineage>
</organism>
<comment type="catalytic activity">
    <reaction evidence="1">
        <text>ATP + protein L-histidine = ADP + protein N-phospho-L-histidine.</text>
        <dbReference type="EC" id="2.7.13.3"/>
    </reaction>
</comment>
<keyword evidence="10" id="KW-1185">Reference proteome</keyword>
<dbReference type="InterPro" id="IPR004358">
    <property type="entry name" value="Sig_transdc_His_kin-like_C"/>
</dbReference>
<dbReference type="SUPFAM" id="SSF55874">
    <property type="entry name" value="ATPase domain of HSP90 chaperone/DNA topoisomerase II/histidine kinase"/>
    <property type="match status" value="1"/>
</dbReference>
<dbReference type="OrthoDB" id="276172at2"/>
<dbReference type="InterPro" id="IPR050351">
    <property type="entry name" value="BphY/WalK/GraS-like"/>
</dbReference>
<dbReference type="InterPro" id="IPR003594">
    <property type="entry name" value="HATPase_dom"/>
</dbReference>
<dbReference type="Proteomes" id="UP000316304">
    <property type="component" value="Unassembled WGS sequence"/>
</dbReference>
<evidence type="ECO:0000256" key="4">
    <source>
        <dbReference type="ARBA" id="ARBA00022741"/>
    </source>
</evidence>
<dbReference type="GO" id="GO:0030295">
    <property type="term" value="F:protein kinase activator activity"/>
    <property type="evidence" value="ECO:0007669"/>
    <property type="project" value="TreeGrafter"/>
</dbReference>
<evidence type="ECO:0000313" key="9">
    <source>
        <dbReference type="EMBL" id="TWU26998.1"/>
    </source>
</evidence>
<evidence type="ECO:0000259" key="8">
    <source>
        <dbReference type="PROSITE" id="PS50109"/>
    </source>
</evidence>
<proteinExistence type="predicted"/>
<dbReference type="GO" id="GO:0000156">
    <property type="term" value="F:phosphorelay response regulator activity"/>
    <property type="evidence" value="ECO:0007669"/>
    <property type="project" value="TreeGrafter"/>
</dbReference>
<protein>
    <recommendedName>
        <fullName evidence="2">histidine kinase</fullName>
        <ecNumber evidence="2">2.7.13.3</ecNumber>
    </recommendedName>
</protein>
<comment type="caution">
    <text evidence="9">The sequence shown here is derived from an EMBL/GenBank/DDBJ whole genome shotgun (WGS) entry which is preliminary data.</text>
</comment>
<keyword evidence="4" id="KW-0547">Nucleotide-binding</keyword>
<keyword evidence="5" id="KW-0418">Kinase</keyword>
<name>A0A5C6CRJ7_9BACT</name>
<dbReference type="Gene3D" id="3.30.565.10">
    <property type="entry name" value="Histidine kinase-like ATPase, C-terminal domain"/>
    <property type="match status" value="1"/>
</dbReference>
<dbReference type="InterPro" id="IPR036890">
    <property type="entry name" value="HATPase_C_sf"/>
</dbReference>